<feature type="domain" description="Integrase catalytic" evidence="2">
    <location>
        <begin position="647"/>
        <end position="748"/>
    </location>
</feature>
<evidence type="ECO:0000313" key="3">
    <source>
        <dbReference type="EMBL" id="EER16487.1"/>
    </source>
</evidence>
<accession>C5KGD1</accession>
<organism evidence="4">
    <name type="scientific">Perkinsus marinus (strain ATCC 50983 / TXsc)</name>
    <dbReference type="NCBI Taxonomy" id="423536"/>
    <lineage>
        <taxon>Eukaryota</taxon>
        <taxon>Sar</taxon>
        <taxon>Alveolata</taxon>
        <taxon>Perkinsozoa</taxon>
        <taxon>Perkinsea</taxon>
        <taxon>Perkinsida</taxon>
        <taxon>Perkinsidae</taxon>
        <taxon>Perkinsus</taxon>
    </lineage>
</organism>
<evidence type="ECO:0000259" key="2">
    <source>
        <dbReference type="PROSITE" id="PS50994"/>
    </source>
</evidence>
<evidence type="ECO:0000256" key="1">
    <source>
        <dbReference type="SAM" id="MobiDB-lite"/>
    </source>
</evidence>
<dbReference type="InterPro" id="IPR012337">
    <property type="entry name" value="RNaseH-like_sf"/>
</dbReference>
<feature type="compositionally biased region" description="Basic and acidic residues" evidence="1">
    <location>
        <begin position="382"/>
        <end position="392"/>
    </location>
</feature>
<proteinExistence type="predicted"/>
<dbReference type="Proteomes" id="UP000007800">
    <property type="component" value="Unassembled WGS sequence"/>
</dbReference>
<dbReference type="PROSITE" id="PS50994">
    <property type="entry name" value="INTEGRASE"/>
    <property type="match status" value="1"/>
</dbReference>
<dbReference type="GO" id="GO:0003676">
    <property type="term" value="F:nucleic acid binding"/>
    <property type="evidence" value="ECO:0007669"/>
    <property type="project" value="InterPro"/>
</dbReference>
<dbReference type="SUPFAM" id="SSF53098">
    <property type="entry name" value="Ribonuclease H-like"/>
    <property type="match status" value="1"/>
</dbReference>
<protein>
    <submittedName>
        <fullName evidence="3">Gag/pol/env polyprotein, putative</fullName>
    </submittedName>
</protein>
<dbReference type="InterPro" id="IPR001584">
    <property type="entry name" value="Integrase_cat-core"/>
</dbReference>
<dbReference type="InterPro" id="IPR050951">
    <property type="entry name" value="Retrovirus_Pol_polyprotein"/>
</dbReference>
<dbReference type="Pfam" id="PF17921">
    <property type="entry name" value="Integrase_H2C2"/>
    <property type="match status" value="1"/>
</dbReference>
<name>C5KGD1_PERM5</name>
<dbReference type="InParanoid" id="C5KGD1"/>
<dbReference type="PANTHER" id="PTHR37984">
    <property type="entry name" value="PROTEIN CBG26694"/>
    <property type="match status" value="1"/>
</dbReference>
<keyword evidence="4" id="KW-1185">Reference proteome</keyword>
<dbReference type="Gene3D" id="3.30.420.10">
    <property type="entry name" value="Ribonuclease H-like superfamily/Ribonuclease H"/>
    <property type="match status" value="1"/>
</dbReference>
<dbReference type="GeneID" id="9063562"/>
<evidence type="ECO:0000313" key="4">
    <source>
        <dbReference type="Proteomes" id="UP000007800"/>
    </source>
</evidence>
<dbReference type="Pfam" id="PF05380">
    <property type="entry name" value="Peptidase_A17"/>
    <property type="match status" value="1"/>
</dbReference>
<dbReference type="InterPro" id="IPR041588">
    <property type="entry name" value="Integrase_H2C2"/>
</dbReference>
<feature type="region of interest" description="Disordered" evidence="1">
    <location>
        <begin position="329"/>
        <end position="479"/>
    </location>
</feature>
<gene>
    <name evidence="3" type="ORF">Pmar_PMAR021085</name>
</gene>
<feature type="compositionally biased region" description="Basic and acidic residues" evidence="1">
    <location>
        <begin position="348"/>
        <end position="358"/>
    </location>
</feature>
<dbReference type="AlphaFoldDB" id="C5KGD1"/>
<sequence>MDDIAQGADTAVVRDELAISYSEHLRKNGFTEQVKKRLQNEPSGEVAPLEASLFGLLWLSGPDELTMKALPCLKMAADNTLTLRRYLSWLNSHFDPLGLWVEYAMAGRIILRTAIREGVKMDDPLNLELVRRAEILQTMVARADNYGRYVPGDTVIVASDASAIGWGVVATNLEGQRLCAKAALHDAAHERWSIPRLELYAILEAKKMALWLLTADPKTRRVVVLSDSSINVQRVVNTGAISTKICAWDIRAIQHLREWVSDPDSPVIIGHIAGRLNPSDSASRGMVPPSSISEEYRCYVRGLDERFDELKERLVTGKLPPMNGLYAIQVGSDHGQTDDGSSRVPEVGSDHGQTDDGSSRVPEVGSDPGHTDDGSSRVPEVGSDHGQTDDGSSRVPEVGSDPGHTDDGSSRVPEVGSDPGHTDDGSSRVPEVGSDPGHTDDGSSRVPEVGSDPGHTDDGSSRVPEVGSDPGHTDDGLNRAVDAGLQTTTADKRSHAADRKDIGLVQKVVDSQAKDRFCQMVLSVLRHEPTSLSSTESSRLRRSYVENDDVIYRINPVDNEQILVPEEMRRVAFSMVHDLFAHCGTGKLYAILTKDYGLWWPKMTKNIRQWTRACTTCVMTHSRRQEPARAYGTSLKSGQLWEVLAIDIGGPYLGSTIAPDRAAEDPSEETPYMYSLIATEAVTRYMVTTPLRRKTSECIADALESLCWQFGFPVVLCHDRDVSLMGGAVKKFVEKYGIRQVPNPPYAPIRAFWEPSHHLLHLALKHLMRAARAPTDSWPRFLQHATWVVNNSVLPLSGISGERVTACELVRLCGSCPPPCYRASCVLSKEAQAYSERRGIDGTSKPAQARRRLAHRNKMEGTLQNYLRQWDDHRAQLVDKMNSSRRRRGTPEGHVKVGDVVRVFKPHHKLQSMWSEALYMVDDIRGEIASLRNHSGELSVQFLFNLAVATDVDPTELTFCARPTGFRAHNSTVSVPVYQPSKVDQSKARLERRERRAALSAGAGEC</sequence>
<reference evidence="3 4" key="1">
    <citation type="submission" date="2008-07" db="EMBL/GenBank/DDBJ databases">
        <authorList>
            <person name="El-Sayed N."/>
            <person name="Caler E."/>
            <person name="Inman J."/>
            <person name="Amedeo P."/>
            <person name="Hass B."/>
            <person name="Wortman J."/>
        </authorList>
    </citation>
    <scope>NUCLEOTIDE SEQUENCE [LARGE SCALE GENOMIC DNA]</scope>
    <source>
        <strain evidence="4">ATCC 50983 / TXsc</strain>
    </source>
</reference>
<dbReference type="Gene3D" id="1.10.340.70">
    <property type="match status" value="1"/>
</dbReference>
<dbReference type="InterPro" id="IPR008042">
    <property type="entry name" value="Retrotrans_Pao"/>
</dbReference>
<dbReference type="PANTHER" id="PTHR37984:SF5">
    <property type="entry name" value="PROTEIN NYNRIN-LIKE"/>
    <property type="match status" value="1"/>
</dbReference>
<dbReference type="EMBL" id="GG672918">
    <property type="protein sequence ID" value="EER16487.1"/>
    <property type="molecule type" value="Genomic_DNA"/>
</dbReference>
<dbReference type="OrthoDB" id="6595074at2759"/>
<dbReference type="RefSeq" id="XP_002784691.1">
    <property type="nucleotide sequence ID" value="XM_002784645.1"/>
</dbReference>
<dbReference type="InterPro" id="IPR036397">
    <property type="entry name" value="RNaseH_sf"/>
</dbReference>
<dbReference type="GO" id="GO:0015074">
    <property type="term" value="P:DNA integration"/>
    <property type="evidence" value="ECO:0007669"/>
    <property type="project" value="InterPro"/>
</dbReference>